<dbReference type="NCBIfam" id="TIGR00728">
    <property type="entry name" value="OPT_sfam"/>
    <property type="match status" value="1"/>
</dbReference>
<evidence type="ECO:0000256" key="2">
    <source>
        <dbReference type="ARBA" id="ARBA00008807"/>
    </source>
</evidence>
<dbReference type="NCBIfam" id="TIGR00727">
    <property type="entry name" value="ISP4_OPT"/>
    <property type="match status" value="1"/>
</dbReference>
<evidence type="ECO:0000256" key="3">
    <source>
        <dbReference type="ARBA" id="ARBA00022448"/>
    </source>
</evidence>
<feature type="transmembrane region" description="Helical" evidence="9">
    <location>
        <begin position="564"/>
        <end position="587"/>
    </location>
</feature>
<keyword evidence="3" id="KW-0813">Transport</keyword>
<feature type="transmembrane region" description="Helical" evidence="9">
    <location>
        <begin position="296"/>
        <end position="314"/>
    </location>
</feature>
<feature type="transmembrane region" description="Helical" evidence="9">
    <location>
        <begin position="190"/>
        <end position="210"/>
    </location>
</feature>
<feature type="transmembrane region" description="Helical" evidence="9">
    <location>
        <begin position="482"/>
        <end position="505"/>
    </location>
</feature>
<feature type="transmembrane region" description="Helical" evidence="9">
    <location>
        <begin position="711"/>
        <end position="735"/>
    </location>
</feature>
<dbReference type="InterPro" id="IPR004648">
    <property type="entry name" value="Oligpept_transpt"/>
</dbReference>
<dbReference type="RefSeq" id="XP_018984769.1">
    <property type="nucleotide sequence ID" value="XM_019129035.1"/>
</dbReference>
<comment type="similarity">
    <text evidence="2">Belongs to the oligopeptide OPT transporter family.</text>
</comment>
<feature type="transmembrane region" description="Helical" evidence="9">
    <location>
        <begin position="403"/>
        <end position="423"/>
    </location>
</feature>
<keyword evidence="6" id="KW-0653">Protein transport</keyword>
<feature type="transmembrane region" description="Helical" evidence="9">
    <location>
        <begin position="87"/>
        <end position="107"/>
    </location>
</feature>
<evidence type="ECO:0000256" key="7">
    <source>
        <dbReference type="ARBA" id="ARBA00022989"/>
    </source>
</evidence>
<dbReference type="Pfam" id="PF03169">
    <property type="entry name" value="OPT"/>
    <property type="match status" value="1"/>
</dbReference>
<evidence type="ECO:0000313" key="11">
    <source>
        <dbReference type="Proteomes" id="UP000094336"/>
    </source>
</evidence>
<proteinExistence type="inferred from homology"/>
<dbReference type="Proteomes" id="UP000094336">
    <property type="component" value="Unassembled WGS sequence"/>
</dbReference>
<reference evidence="11" key="1">
    <citation type="submission" date="2016-05" db="EMBL/GenBank/DDBJ databases">
        <title>Comparative genomics of biotechnologically important yeasts.</title>
        <authorList>
            <consortium name="DOE Joint Genome Institute"/>
            <person name="Riley R."/>
            <person name="Haridas S."/>
            <person name="Wolfe K.H."/>
            <person name="Lopes M.R."/>
            <person name="Hittinger C.T."/>
            <person name="Goker M."/>
            <person name="Salamov A."/>
            <person name="Wisecaver J."/>
            <person name="Long T.M."/>
            <person name="Aerts A.L."/>
            <person name="Barry K."/>
            <person name="Choi C."/>
            <person name="Clum A."/>
            <person name="Coughlan A.Y."/>
            <person name="Deshpande S."/>
            <person name="Douglass A.P."/>
            <person name="Hanson S.J."/>
            <person name="Klenk H.-P."/>
            <person name="Labutti K."/>
            <person name="Lapidus A."/>
            <person name="Lindquist E."/>
            <person name="Lipzen A."/>
            <person name="Meier-Kolthoff J.P."/>
            <person name="Ohm R.A."/>
            <person name="Otillar R.P."/>
            <person name="Pangilinan J."/>
            <person name="Peng Y."/>
            <person name="Rokas A."/>
            <person name="Rosa C.A."/>
            <person name="Scheuner C."/>
            <person name="Sibirny A.A."/>
            <person name="Slot J.C."/>
            <person name="Stielow J.B."/>
            <person name="Sun H."/>
            <person name="Kurtzman C.P."/>
            <person name="Blackwell M."/>
            <person name="Grigoriev I.V."/>
            <person name="Jeffries T.W."/>
        </authorList>
    </citation>
    <scope>NUCLEOTIDE SEQUENCE [LARGE SCALE GENOMIC DNA]</scope>
    <source>
        <strain evidence="11">NRRL Y-12698</strain>
    </source>
</reference>
<evidence type="ECO:0008006" key="12">
    <source>
        <dbReference type="Google" id="ProtNLM"/>
    </source>
</evidence>
<name>A0A1E3QP42_9ASCO</name>
<feature type="transmembrane region" description="Helical" evidence="9">
    <location>
        <begin position="456"/>
        <end position="476"/>
    </location>
</feature>
<evidence type="ECO:0000256" key="8">
    <source>
        <dbReference type="ARBA" id="ARBA00023136"/>
    </source>
</evidence>
<keyword evidence="5" id="KW-0571">Peptide transport</keyword>
<keyword evidence="8 9" id="KW-0472">Membrane</keyword>
<accession>A0A1E3QP42</accession>
<keyword evidence="4 9" id="KW-0812">Transmembrane</keyword>
<protein>
    <recommendedName>
        <fullName evidence="12">OPT family small oligopeptide transporter</fullName>
    </recommendedName>
</protein>
<feature type="transmembrane region" description="Helical" evidence="9">
    <location>
        <begin position="682"/>
        <end position="699"/>
    </location>
</feature>
<sequence length="775" mass="87487">MGFLNKIIPKDAPLSETSHLKTEKEIPDDLKLQAVKSGEMDMLSAQLSQEILEDEYAGIVIDDDSPYPEVRAAISSSDDPSIPQNTIRMWVLGMLMTTIGCALNLFFSLHRNSILITTLVTSILAWPLGRAWEFLPNVKIFGAELNPGPFNIKEHTFITIMANVSYGGGAAYVTDILVALTTFYKKDFGWGFNLLAIWSTQCIGFSMAGLCRKILVESPSAIWPQNLVICTFLSNIHTNVNHPANGWKISRLRFFLIIFICAFVWYWIPGFLFQALSDFAWVTWIRPNNVIINQVFGTYSGLGIFPITFDWNTISAYIGSPLVPPVSVIFTILFSMTTMFWIVTPVIHYKNVWFGKYLPMSSSGSYDRFQNSYNVSKIVDENLNFNLEAFDNYSPLYLSTTFAISYGLSFASMTATIVHTALFHGKDIWNQIRLVGSFKPDVHNRLMKSYKKVPEWWYAIVFLVFFAMSIALIRAWPTEMPVYSLIIALLIAFFFLIPVGVIFALTNIAVGLNVITEFIIGYMVPGKPVAMMFFKTFGYITNNQAVTYAQDMKLGHYMKLQPRLVFWAQFIASIWGSLVQICVLKWAQGSIDDICKPTQKSGFTCPNGTVFFNASIIWGVIGPARQFSGGKLYNGLLHFFWVGALLPVINWLVLKKWPNSPIKYLHWPVFFSATGYIPPATAYNYGSYCIVGIIFGYFIKKRFFHWWTKYNYSLSAGLDIGLAWSSLIIFLALALTNTNAPSWWGNNVINGTLDTQYAAINRVVPDGGSFGLTKW</sequence>
<dbReference type="AlphaFoldDB" id="A0A1E3QP42"/>
<dbReference type="GO" id="GO:0016020">
    <property type="term" value="C:membrane"/>
    <property type="evidence" value="ECO:0007669"/>
    <property type="project" value="UniProtKB-SubCell"/>
</dbReference>
<dbReference type="GO" id="GO:0015031">
    <property type="term" value="P:protein transport"/>
    <property type="evidence" value="ECO:0007669"/>
    <property type="project" value="UniProtKB-KW"/>
</dbReference>
<feature type="transmembrane region" description="Helical" evidence="9">
    <location>
        <begin position="636"/>
        <end position="654"/>
    </location>
</feature>
<keyword evidence="11" id="KW-1185">Reference proteome</keyword>
<gene>
    <name evidence="10" type="ORF">BABINDRAFT_161841</name>
</gene>
<dbReference type="GeneID" id="30146888"/>
<evidence type="ECO:0000313" key="10">
    <source>
        <dbReference type="EMBL" id="ODQ79441.1"/>
    </source>
</evidence>
<dbReference type="GO" id="GO:0035673">
    <property type="term" value="F:oligopeptide transmembrane transporter activity"/>
    <property type="evidence" value="ECO:0007669"/>
    <property type="project" value="InterPro"/>
</dbReference>
<evidence type="ECO:0000256" key="6">
    <source>
        <dbReference type="ARBA" id="ARBA00022927"/>
    </source>
</evidence>
<keyword evidence="7 9" id="KW-1133">Transmembrane helix</keyword>
<dbReference type="InterPro" id="IPR004813">
    <property type="entry name" value="OPT"/>
</dbReference>
<dbReference type="OrthoDB" id="9986677at2759"/>
<comment type="subcellular location">
    <subcellularLocation>
        <location evidence="1">Membrane</location>
        <topology evidence="1">Multi-pass membrane protein</topology>
    </subcellularLocation>
</comment>
<evidence type="ECO:0000256" key="1">
    <source>
        <dbReference type="ARBA" id="ARBA00004141"/>
    </source>
</evidence>
<evidence type="ECO:0000256" key="9">
    <source>
        <dbReference type="SAM" id="Phobius"/>
    </source>
</evidence>
<evidence type="ECO:0000256" key="4">
    <source>
        <dbReference type="ARBA" id="ARBA00022692"/>
    </source>
</evidence>
<dbReference type="PANTHER" id="PTHR22601">
    <property type="entry name" value="ISP4 LIKE PROTEIN"/>
    <property type="match status" value="1"/>
</dbReference>
<feature type="transmembrane region" description="Helical" evidence="9">
    <location>
        <begin position="326"/>
        <end position="349"/>
    </location>
</feature>
<dbReference type="EMBL" id="KV454432">
    <property type="protein sequence ID" value="ODQ79441.1"/>
    <property type="molecule type" value="Genomic_DNA"/>
</dbReference>
<evidence type="ECO:0000256" key="5">
    <source>
        <dbReference type="ARBA" id="ARBA00022856"/>
    </source>
</evidence>
<feature type="transmembrane region" description="Helical" evidence="9">
    <location>
        <begin position="254"/>
        <end position="276"/>
    </location>
</feature>
<organism evidence="10 11">
    <name type="scientific">Babjeviella inositovora NRRL Y-12698</name>
    <dbReference type="NCBI Taxonomy" id="984486"/>
    <lineage>
        <taxon>Eukaryota</taxon>
        <taxon>Fungi</taxon>
        <taxon>Dikarya</taxon>
        <taxon>Ascomycota</taxon>
        <taxon>Saccharomycotina</taxon>
        <taxon>Pichiomycetes</taxon>
        <taxon>Serinales incertae sedis</taxon>
        <taxon>Babjeviella</taxon>
    </lineage>
</organism>